<protein>
    <submittedName>
        <fullName evidence="1">Uncharacterized protein</fullName>
    </submittedName>
</protein>
<dbReference type="OrthoDB" id="3643156at2759"/>
<evidence type="ECO:0000313" key="1">
    <source>
        <dbReference type="EMBL" id="EHL03400.1"/>
    </source>
</evidence>
<accession>H0EDH4</accession>
<name>H0EDH4_GLAL7</name>
<dbReference type="InParanoid" id="H0EDH4"/>
<reference evidence="1 2" key="1">
    <citation type="journal article" date="2012" name="Eukaryot. Cell">
        <title>Genome sequence of the fungus Glarea lozoyensis: the first genome sequence of a species from the Helotiaceae family.</title>
        <authorList>
            <person name="Youssar L."/>
            <person name="Gruening B.A."/>
            <person name="Erxleben A."/>
            <person name="Guenther S."/>
            <person name="Huettel W."/>
        </authorList>
    </citation>
    <scope>NUCLEOTIDE SEQUENCE [LARGE SCALE GENOMIC DNA]</scope>
    <source>
        <strain evidence="2">ATCC 74030 / MF5533</strain>
    </source>
</reference>
<dbReference type="AlphaFoldDB" id="H0EDH4"/>
<dbReference type="HOGENOM" id="CLU_2589969_0_0_1"/>
<dbReference type="Proteomes" id="UP000005446">
    <property type="component" value="Unassembled WGS sequence"/>
</dbReference>
<keyword evidence="2" id="KW-1185">Reference proteome</keyword>
<sequence>MAKVKGSSEYKTLMKEFSDAPINRGSWGVKSPETMEVSEYGGIPIWAWLYFRRLLNKVLLRPSTPEIRILAEMVSNLSQE</sequence>
<dbReference type="EMBL" id="AGUE01000010">
    <property type="protein sequence ID" value="EHL03400.1"/>
    <property type="molecule type" value="Genomic_DNA"/>
</dbReference>
<gene>
    <name evidence="1" type="ORF">M7I_0622</name>
</gene>
<organism evidence="1 2">
    <name type="scientific">Glarea lozoyensis (strain ATCC 74030 / MF5533)</name>
    <dbReference type="NCBI Taxonomy" id="1104152"/>
    <lineage>
        <taxon>Eukaryota</taxon>
        <taxon>Fungi</taxon>
        <taxon>Dikarya</taxon>
        <taxon>Ascomycota</taxon>
        <taxon>Pezizomycotina</taxon>
        <taxon>Leotiomycetes</taxon>
        <taxon>Helotiales</taxon>
        <taxon>Helotiaceae</taxon>
        <taxon>Glarea</taxon>
    </lineage>
</organism>
<evidence type="ECO:0000313" key="2">
    <source>
        <dbReference type="Proteomes" id="UP000005446"/>
    </source>
</evidence>
<proteinExistence type="predicted"/>
<comment type="caution">
    <text evidence="1">The sequence shown here is derived from an EMBL/GenBank/DDBJ whole genome shotgun (WGS) entry which is preliminary data.</text>
</comment>